<evidence type="ECO:0000256" key="6">
    <source>
        <dbReference type="SAM" id="Phobius"/>
    </source>
</evidence>
<organism evidence="8 9">
    <name type="scientific">Phocoenobacter uteri</name>
    <dbReference type="NCBI Taxonomy" id="146806"/>
    <lineage>
        <taxon>Bacteria</taxon>
        <taxon>Pseudomonadati</taxon>
        <taxon>Pseudomonadota</taxon>
        <taxon>Gammaproteobacteria</taxon>
        <taxon>Pasteurellales</taxon>
        <taxon>Pasteurellaceae</taxon>
        <taxon>Phocoenobacter</taxon>
    </lineage>
</organism>
<keyword evidence="3 6" id="KW-0812">Transmembrane</keyword>
<dbReference type="GO" id="GO:0006508">
    <property type="term" value="P:proteolysis"/>
    <property type="evidence" value="ECO:0007669"/>
    <property type="project" value="UniProtKB-KW"/>
</dbReference>
<evidence type="ECO:0000313" key="8">
    <source>
        <dbReference type="EMBL" id="SUB58808.1"/>
    </source>
</evidence>
<dbReference type="InterPro" id="IPR000045">
    <property type="entry name" value="Prepilin_IV_endopep_pep"/>
</dbReference>
<feature type="transmembrane region" description="Helical" evidence="6">
    <location>
        <begin position="51"/>
        <end position="70"/>
    </location>
</feature>
<evidence type="ECO:0000259" key="7">
    <source>
        <dbReference type="Pfam" id="PF01478"/>
    </source>
</evidence>
<feature type="transmembrane region" description="Helical" evidence="6">
    <location>
        <begin position="119"/>
        <end position="138"/>
    </location>
</feature>
<accession>A0A379C9K2</accession>
<evidence type="ECO:0000256" key="4">
    <source>
        <dbReference type="ARBA" id="ARBA00022989"/>
    </source>
</evidence>
<dbReference type="AlphaFoldDB" id="A0A379C9K2"/>
<name>A0A379C9K2_9PAST</name>
<dbReference type="OrthoDB" id="5687582at2"/>
<evidence type="ECO:0000256" key="5">
    <source>
        <dbReference type="ARBA" id="ARBA00023136"/>
    </source>
</evidence>
<dbReference type="Proteomes" id="UP000255417">
    <property type="component" value="Unassembled WGS sequence"/>
</dbReference>
<keyword evidence="8" id="KW-0645">Protease</keyword>
<keyword evidence="8" id="KW-0378">Hydrolase</keyword>
<gene>
    <name evidence="8" type="ORF">NCTC12872_00776</name>
</gene>
<evidence type="ECO:0000313" key="9">
    <source>
        <dbReference type="Proteomes" id="UP000255417"/>
    </source>
</evidence>
<feature type="transmembrane region" description="Helical" evidence="6">
    <location>
        <begin position="90"/>
        <end position="112"/>
    </location>
</feature>
<dbReference type="Pfam" id="PF01478">
    <property type="entry name" value="Peptidase_A24"/>
    <property type="match status" value="1"/>
</dbReference>
<evidence type="ECO:0000256" key="3">
    <source>
        <dbReference type="ARBA" id="ARBA00022692"/>
    </source>
</evidence>
<sequence>MTLFLIVLVVLVLYWVSWTDISARIISNKAVLILFSVLLPFCWIYYGKVFFIPAIVTFVIGFLLFLLKVIGGGDVKLMAVLMLAVPHEQITSFLFLTSFFGLLLVIFGLLFFRKAIKQLGLPYGVAISLGFLANLGLYY</sequence>
<evidence type="ECO:0000256" key="1">
    <source>
        <dbReference type="ARBA" id="ARBA00004651"/>
    </source>
</evidence>
<dbReference type="Gene3D" id="1.20.120.1220">
    <property type="match status" value="1"/>
</dbReference>
<dbReference type="PANTHER" id="PTHR36506">
    <property type="entry name" value="PREFLAGELLIN PEPTIDASE"/>
    <property type="match status" value="1"/>
</dbReference>
<dbReference type="GO" id="GO:0004190">
    <property type="term" value="F:aspartic-type endopeptidase activity"/>
    <property type="evidence" value="ECO:0007669"/>
    <property type="project" value="InterPro"/>
</dbReference>
<evidence type="ECO:0000256" key="2">
    <source>
        <dbReference type="ARBA" id="ARBA00022475"/>
    </source>
</evidence>
<feature type="transmembrane region" description="Helical" evidence="6">
    <location>
        <begin position="29"/>
        <end position="46"/>
    </location>
</feature>
<keyword evidence="2" id="KW-1003">Cell membrane</keyword>
<dbReference type="GO" id="GO:0005886">
    <property type="term" value="C:plasma membrane"/>
    <property type="evidence" value="ECO:0007669"/>
    <property type="project" value="UniProtKB-SubCell"/>
</dbReference>
<protein>
    <submittedName>
        <fullName evidence="8">Flp pilus assembly protein, protease CpaA</fullName>
    </submittedName>
</protein>
<feature type="domain" description="Prepilin type IV endopeptidase peptidase" evidence="7">
    <location>
        <begin position="8"/>
        <end position="106"/>
    </location>
</feature>
<reference evidence="8 9" key="1">
    <citation type="submission" date="2018-06" db="EMBL/GenBank/DDBJ databases">
        <authorList>
            <consortium name="Pathogen Informatics"/>
            <person name="Doyle S."/>
        </authorList>
    </citation>
    <scope>NUCLEOTIDE SEQUENCE [LARGE SCALE GENOMIC DNA]</scope>
    <source>
        <strain evidence="8 9">NCTC12872</strain>
    </source>
</reference>
<dbReference type="EMBL" id="UGTA01000001">
    <property type="protein sequence ID" value="SUB58808.1"/>
    <property type="molecule type" value="Genomic_DNA"/>
</dbReference>
<keyword evidence="4 6" id="KW-1133">Transmembrane helix</keyword>
<dbReference type="PANTHER" id="PTHR36506:SF1">
    <property type="entry name" value="PREFLAGELLIN PEPTIDASE"/>
    <property type="match status" value="1"/>
</dbReference>
<dbReference type="InterPro" id="IPR052218">
    <property type="entry name" value="Preflagellin_Peptidase"/>
</dbReference>
<proteinExistence type="predicted"/>
<keyword evidence="5 6" id="KW-0472">Membrane</keyword>
<comment type="subcellular location">
    <subcellularLocation>
        <location evidence="1">Cell membrane</location>
        <topology evidence="1">Multi-pass membrane protein</topology>
    </subcellularLocation>
</comment>
<dbReference type="RefSeq" id="WP_115315318.1">
    <property type="nucleotide sequence ID" value="NZ_LWIF01000001.1"/>
</dbReference>
<keyword evidence="9" id="KW-1185">Reference proteome</keyword>